<dbReference type="InterPro" id="IPR036397">
    <property type="entry name" value="RNaseH_sf"/>
</dbReference>
<dbReference type="InterPro" id="IPR043502">
    <property type="entry name" value="DNA/RNA_pol_sf"/>
</dbReference>
<accession>A0ABQ5F1R5</accession>
<dbReference type="PANTHER" id="PTHR24559">
    <property type="entry name" value="TRANSPOSON TY3-I GAG-POL POLYPROTEIN"/>
    <property type="match status" value="1"/>
</dbReference>
<evidence type="ECO:0000259" key="1">
    <source>
        <dbReference type="Pfam" id="PF00078"/>
    </source>
</evidence>
<reference evidence="4" key="1">
    <citation type="journal article" date="2022" name="Int. J. Mol. Sci.">
        <title>Draft Genome of Tanacetum Coccineum: Genomic Comparison of Closely Related Tanacetum-Family Plants.</title>
        <authorList>
            <person name="Yamashiro T."/>
            <person name="Shiraishi A."/>
            <person name="Nakayama K."/>
            <person name="Satake H."/>
        </authorList>
    </citation>
    <scope>NUCLEOTIDE SEQUENCE</scope>
</reference>
<dbReference type="InterPro" id="IPR041588">
    <property type="entry name" value="Integrase_H2C2"/>
</dbReference>
<dbReference type="EMBL" id="BQNB010016894">
    <property type="protein sequence ID" value="GJT56994.1"/>
    <property type="molecule type" value="Genomic_DNA"/>
</dbReference>
<dbReference type="InterPro" id="IPR000477">
    <property type="entry name" value="RT_dom"/>
</dbReference>
<dbReference type="SUPFAM" id="SSF53098">
    <property type="entry name" value="Ribonuclease H-like"/>
    <property type="match status" value="1"/>
</dbReference>
<sequence length="1104" mass="126061">MTEDETNGEADTDPTTDVVKSRDISILHSLIGQGSPRSGETLLCEKLCTQVKLGMQGLAIEVDLYVLPMQGPDVVLGIQWPQKLGDESLRMKRISLNHIHVLLDSNNVYGVYELHHLSTDDGVASTVEAGTTHPDLEQLLVHFDSLFQVPTSLPPYRVIDHRIHLLPNMMPVNVKPYRYPHYQKGEIERLVKKMLDQGIIQFSQSPFSSLVLLVKKKDDSYHFFVDYRALNEVTVKDKFLIPTADEMFDELGGAVILTKLDLRAGYHQICVHNRDVYKMAFRTYDGHYEFLVMPFGLTNVPSTFQARMNHIIFSLTYVNLHHHYVKTNSKCAFGATTLEYLGHIITGIGVEVDPKKIAAVSEWPTPKTQRRVRGFLRLVGYYQRFIKGYAAMAAPLTDLLRKDGIEYKPGAQNTVAYAFSRVFKDSESLTASFMHLSQPLTVFLSDLKVENSTLADLVTIHRQLDTGTAAVGFQHQEGMLIFQDRCYVGAESKLKPLWLWEFYDIPSSGHEGVKKMMVGLLAIFYWKGMRKTVEAYPLAIPTAVWEDLSMDFITGMPVSKGLTVVLVVVDQFSKYAHFGPLPTSFNAHKVAEELDDYLILCAYEFGVKYFICSRVVIMEMKDVLHALLRSIRGASFGTEGDRIVDHWSDARSRAGPADSLISLSRGSFDVTVGMDWFFQEEVVIICYEKVVRIPLEGDEILRVHGERTLGAAKAQMNAKIDEPWISVITMVRDFTGVFPKDLLGLPLQRQVEFRIDLVHGVTELNKLTIKNRYPLPGTEDLFDQLRRAFIIVFIDDILAYSKSKEEHEVHLKLVLESLRKEKLYAKFSKAQSEAFKQQNVLAERLHGLDQQMERKGDESLYFMDKIGSMARKCHLFYGQRLERESCLIGPKLVLEMTDKVVFIKEKLKAARDSQKRYADKRRKPLEFEVDDRVLLKVSPWKGVIKVDKTLRFVEEPVEIMDQEIKKLKRKKIALVKVACSTGKDLRESSLIGPELVLETTDKVVSSWKGVVHFGRKGKLAPRYVRPFEILERIGLVAYRLRLLEELNSVHDTFHVLNLKKCLTDANLHVPLDEIKVDKILCFVEEPVEIMDREIKKLKRKKLRI</sequence>
<dbReference type="Gene3D" id="3.30.70.270">
    <property type="match status" value="3"/>
</dbReference>
<dbReference type="CDD" id="cd00303">
    <property type="entry name" value="retropepsin_like"/>
    <property type="match status" value="1"/>
</dbReference>
<reference evidence="4" key="2">
    <citation type="submission" date="2022-01" db="EMBL/GenBank/DDBJ databases">
        <authorList>
            <person name="Yamashiro T."/>
            <person name="Shiraishi A."/>
            <person name="Satake H."/>
            <person name="Nakayama K."/>
        </authorList>
    </citation>
    <scope>NUCLEOTIDE SEQUENCE</scope>
</reference>
<dbReference type="Pfam" id="PF24626">
    <property type="entry name" value="SH3_Tf2-1"/>
    <property type="match status" value="1"/>
</dbReference>
<evidence type="ECO:0000313" key="5">
    <source>
        <dbReference type="Proteomes" id="UP001151760"/>
    </source>
</evidence>
<keyword evidence="5" id="KW-1185">Reference proteome</keyword>
<dbReference type="Pfam" id="PF17921">
    <property type="entry name" value="Integrase_H2C2"/>
    <property type="match status" value="1"/>
</dbReference>
<dbReference type="Pfam" id="PF00078">
    <property type="entry name" value="RVT_1"/>
    <property type="match status" value="1"/>
</dbReference>
<feature type="domain" description="Integrase zinc-binding" evidence="2">
    <location>
        <begin position="492"/>
        <end position="536"/>
    </location>
</feature>
<organism evidence="4 5">
    <name type="scientific">Tanacetum coccineum</name>
    <dbReference type="NCBI Taxonomy" id="301880"/>
    <lineage>
        <taxon>Eukaryota</taxon>
        <taxon>Viridiplantae</taxon>
        <taxon>Streptophyta</taxon>
        <taxon>Embryophyta</taxon>
        <taxon>Tracheophyta</taxon>
        <taxon>Spermatophyta</taxon>
        <taxon>Magnoliopsida</taxon>
        <taxon>eudicotyledons</taxon>
        <taxon>Gunneridae</taxon>
        <taxon>Pentapetalae</taxon>
        <taxon>asterids</taxon>
        <taxon>campanulids</taxon>
        <taxon>Asterales</taxon>
        <taxon>Asteraceae</taxon>
        <taxon>Asteroideae</taxon>
        <taxon>Anthemideae</taxon>
        <taxon>Anthemidinae</taxon>
        <taxon>Tanacetum</taxon>
    </lineage>
</organism>
<name>A0ABQ5F1R5_9ASTR</name>
<dbReference type="Gene3D" id="3.30.420.10">
    <property type="entry name" value="Ribonuclease H-like superfamily/Ribonuclease H"/>
    <property type="match status" value="1"/>
</dbReference>
<dbReference type="InterPro" id="IPR056924">
    <property type="entry name" value="SH3_Tf2-1"/>
</dbReference>
<feature type="domain" description="Reverse transcriptase" evidence="1">
    <location>
        <begin position="214"/>
        <end position="322"/>
    </location>
</feature>
<feature type="domain" description="Tf2-1-like SH3-like" evidence="3">
    <location>
        <begin position="1005"/>
        <end position="1061"/>
    </location>
</feature>
<dbReference type="PANTHER" id="PTHR24559:SF434">
    <property type="entry name" value="RNA-DIRECTED DNA POLYMERASE HOMOLOG"/>
    <property type="match status" value="1"/>
</dbReference>
<gene>
    <name evidence="4" type="ORF">Tco_0992048</name>
</gene>
<comment type="caution">
    <text evidence="4">The sequence shown here is derived from an EMBL/GenBank/DDBJ whole genome shotgun (WGS) entry which is preliminary data.</text>
</comment>
<dbReference type="Proteomes" id="UP001151760">
    <property type="component" value="Unassembled WGS sequence"/>
</dbReference>
<evidence type="ECO:0000313" key="4">
    <source>
        <dbReference type="EMBL" id="GJT56994.1"/>
    </source>
</evidence>
<dbReference type="SUPFAM" id="SSF56672">
    <property type="entry name" value="DNA/RNA polymerases"/>
    <property type="match status" value="2"/>
</dbReference>
<dbReference type="Gene3D" id="3.10.10.10">
    <property type="entry name" value="HIV Type 1 Reverse Transcriptase, subunit A, domain 1"/>
    <property type="match status" value="1"/>
</dbReference>
<evidence type="ECO:0000259" key="3">
    <source>
        <dbReference type="Pfam" id="PF24626"/>
    </source>
</evidence>
<protein>
    <submittedName>
        <fullName evidence="4">Retrotransposable element Tf2</fullName>
    </submittedName>
</protein>
<dbReference type="InterPro" id="IPR043128">
    <property type="entry name" value="Rev_trsase/Diguanyl_cyclase"/>
</dbReference>
<dbReference type="InterPro" id="IPR012337">
    <property type="entry name" value="RNaseH-like_sf"/>
</dbReference>
<proteinExistence type="predicted"/>
<dbReference type="CDD" id="cd01647">
    <property type="entry name" value="RT_LTR"/>
    <property type="match status" value="1"/>
</dbReference>
<evidence type="ECO:0000259" key="2">
    <source>
        <dbReference type="Pfam" id="PF17921"/>
    </source>
</evidence>
<dbReference type="InterPro" id="IPR053134">
    <property type="entry name" value="RNA-dir_DNA_polymerase"/>
</dbReference>